<proteinExistence type="predicted"/>
<reference evidence="2" key="1">
    <citation type="journal article" date="2019" name="Sci. Rep.">
        <title>Draft genome of Tanacetum cinerariifolium, the natural source of mosquito coil.</title>
        <authorList>
            <person name="Yamashiro T."/>
            <person name="Shiraishi A."/>
            <person name="Satake H."/>
            <person name="Nakayama K."/>
        </authorList>
    </citation>
    <scope>NUCLEOTIDE SEQUENCE</scope>
</reference>
<keyword evidence="2" id="KW-0548">Nucleotidyltransferase</keyword>
<dbReference type="InterPro" id="IPR043502">
    <property type="entry name" value="DNA/RNA_pol_sf"/>
</dbReference>
<dbReference type="SUPFAM" id="SSF56672">
    <property type="entry name" value="DNA/RNA polymerases"/>
    <property type="match status" value="1"/>
</dbReference>
<dbReference type="EMBL" id="BKCJ010166739">
    <property type="protein sequence ID" value="GEY29417.1"/>
    <property type="molecule type" value="Genomic_DNA"/>
</dbReference>
<sequence length="245" mass="27366">MRFMGFNDTWINWILGCFNNATSSILINGSPTREFNIQRGLRQGDPLSPFLFIIAMEGLHVAIEDAIAAGLYRGFKVRNISLSHLFFADNALFIGDWSSENISSLVSILECFHKVSGLKINFHKSNLFGIGVNFDDVRCAATITGSSMLSIGGRATLVSSVLGPLGTYYLSLFPMPITVCKKLESIRARFFWRSDGSTKKLHWIAWNSVTASKRNGGHGIGSLFSLNRALIQKWRWRFVNHPQSL</sequence>
<gene>
    <name evidence="2" type="ORF">Tci_401391</name>
</gene>
<name>A0A699HH77_TANCI</name>
<dbReference type="Pfam" id="PF00078">
    <property type="entry name" value="RVT_1"/>
    <property type="match status" value="1"/>
</dbReference>
<dbReference type="AlphaFoldDB" id="A0A699HH77"/>
<accession>A0A699HH77</accession>
<keyword evidence="2" id="KW-0808">Transferase</keyword>
<evidence type="ECO:0000259" key="1">
    <source>
        <dbReference type="Pfam" id="PF00078"/>
    </source>
</evidence>
<feature type="domain" description="Reverse transcriptase" evidence="1">
    <location>
        <begin position="9"/>
        <end position="128"/>
    </location>
</feature>
<organism evidence="2">
    <name type="scientific">Tanacetum cinerariifolium</name>
    <name type="common">Dalmatian daisy</name>
    <name type="synonym">Chrysanthemum cinerariifolium</name>
    <dbReference type="NCBI Taxonomy" id="118510"/>
    <lineage>
        <taxon>Eukaryota</taxon>
        <taxon>Viridiplantae</taxon>
        <taxon>Streptophyta</taxon>
        <taxon>Embryophyta</taxon>
        <taxon>Tracheophyta</taxon>
        <taxon>Spermatophyta</taxon>
        <taxon>Magnoliopsida</taxon>
        <taxon>eudicotyledons</taxon>
        <taxon>Gunneridae</taxon>
        <taxon>Pentapetalae</taxon>
        <taxon>asterids</taxon>
        <taxon>campanulids</taxon>
        <taxon>Asterales</taxon>
        <taxon>Asteraceae</taxon>
        <taxon>Asteroideae</taxon>
        <taxon>Anthemideae</taxon>
        <taxon>Anthemidinae</taxon>
        <taxon>Tanacetum</taxon>
    </lineage>
</organism>
<dbReference type="GO" id="GO:0003964">
    <property type="term" value="F:RNA-directed DNA polymerase activity"/>
    <property type="evidence" value="ECO:0007669"/>
    <property type="project" value="UniProtKB-KW"/>
</dbReference>
<protein>
    <submittedName>
        <fullName evidence="2">RNA-directed DNA polymerase, eukaryota, reverse transcriptase zinc-binding domain protein</fullName>
    </submittedName>
</protein>
<keyword evidence="2" id="KW-0695">RNA-directed DNA polymerase</keyword>
<evidence type="ECO:0000313" key="2">
    <source>
        <dbReference type="EMBL" id="GEY29417.1"/>
    </source>
</evidence>
<comment type="caution">
    <text evidence="2">The sequence shown here is derived from an EMBL/GenBank/DDBJ whole genome shotgun (WGS) entry which is preliminary data.</text>
</comment>
<dbReference type="InterPro" id="IPR000477">
    <property type="entry name" value="RT_dom"/>
</dbReference>
<dbReference type="PANTHER" id="PTHR33116">
    <property type="entry name" value="REVERSE TRANSCRIPTASE ZINC-BINDING DOMAIN-CONTAINING PROTEIN-RELATED-RELATED"/>
    <property type="match status" value="1"/>
</dbReference>
<dbReference type="PANTHER" id="PTHR33116:SF78">
    <property type="entry name" value="OS12G0587133 PROTEIN"/>
    <property type="match status" value="1"/>
</dbReference>